<dbReference type="Proteomes" id="UP001497623">
    <property type="component" value="Unassembled WGS sequence"/>
</dbReference>
<feature type="repeat" description="ANK" evidence="3">
    <location>
        <begin position="222"/>
        <end position="254"/>
    </location>
</feature>
<comment type="caution">
    <text evidence="4">The sequence shown here is derived from an EMBL/GenBank/DDBJ whole genome shotgun (WGS) entry which is preliminary data.</text>
</comment>
<keyword evidence="1" id="KW-0677">Repeat</keyword>
<evidence type="ECO:0000256" key="1">
    <source>
        <dbReference type="ARBA" id="ARBA00022737"/>
    </source>
</evidence>
<evidence type="ECO:0000313" key="5">
    <source>
        <dbReference type="Proteomes" id="UP001497623"/>
    </source>
</evidence>
<dbReference type="Pfam" id="PF12796">
    <property type="entry name" value="Ank_2"/>
    <property type="match status" value="2"/>
</dbReference>
<evidence type="ECO:0000256" key="3">
    <source>
        <dbReference type="PROSITE-ProRule" id="PRU00023"/>
    </source>
</evidence>
<keyword evidence="2 3" id="KW-0040">ANK repeat</keyword>
<feature type="repeat" description="ANK" evidence="3">
    <location>
        <begin position="255"/>
        <end position="287"/>
    </location>
</feature>
<proteinExistence type="predicted"/>
<feature type="repeat" description="ANK" evidence="3">
    <location>
        <begin position="412"/>
        <end position="435"/>
    </location>
</feature>
<accession>A0AAV2Q3U0</accession>
<sequence>MDRQESTVDKSKETTPTRTEGEQINIAVRLFWHRWNGDNNEEVINMIKEELGFEPSEDFLKMVYAELDKDEDIDPISRRLIEAVRLGELDSVKEVLKAGANPLLILPSEDLDMSTGTLLHLAAKLHHYHLIAPLVEAGIPPNSFGRMNSTALHTAVLYDVDAASTKVINALVDAGAKVTYRMTSNIPYQGGTALHLAASRGHITCISTLVELGTAVNIPARSLDTPLHAAASNNQVGSMEVLLQLGAHIGATGWLGCTALHVAAETGSRDAAEMLVKRGIDVYAESEGFTARHVAAIHGYVEIEEYLTKREAEAYTEAGVAQRRLQKIQKRKEILPKQLIEYMGDKWIERCIIDEENNKSINKNVGKEVKSKTLLMYDKQGERLNEWLNGKNYNYFALNIPSKIDGHFQDENGVTALHIAATSGDSTGVEILLNKCHIFPGVLDYLGHTPADLAEKSGHIQLGHLIRSNMPIKVAKSKEKKLYSQLLNVIVKGDDVFKASSLLQQGAPLCPVWGEATHAVVLAITANRPRVLTLLFASGVSLLTRTERMSLLELAWTLPDITIYIRLIVTRIFINKIKFEKKLLSENDLELIGGIDKICETLKGLYPSRAKWPVTDSSQLTTQMGSAVGCGAMLTAAFIRQAGGCSFMWNDKGQTALHVAINCHQTRYIRTIIRELSGNPFIKDSDGNLPFDMMETTFKNELVEEMAMVEFTRLDSAMDYARSQAEKLELKEIVILHATLFYFFINKNNMNKCAWQIIFIYLSSLMNDLEDNKISVYSTLQTDIDQEETKENNEKDVTSSTEILENSWIRYLHTKLCHDIDEKGAACEYDTMFQLLFTCVEMIDTNVERIQENKYYIKKECQVRATEDIIIKSLKNCCENKYFLFLHMIITITNRKIDGILNEMLHSSPLHHAVASGRLPNVVYLVHTQGAKCDALDRSSNTPAHVAYMNGYGAIGKFLIKQNPELNEVKNNSHQTPTDLKEGYLKYEESYQANIYDSVENHLELLQQSDGMRLSYLLLKYWLIKTKNQSFHELIKGILVNYTVGEAEEILILIKDFTRNLGNGIAECNCLFKGSPRTVGSVGDNCRLYLPDESDTSWILDWDSVNVRFEEFPENKQMQVGFKHKIIVEIENEQLKHLMEGTNLLEEFYECSKKSLEKLLPSLDSRLSLILPGIKRIGCGVCVSLAWAGSEYPLLILNIDLVPVMKASRPNNFPHPKLTQNVKCSEIDAIYVVQTHINNGEFRLATTLEEQYIMVRLTPAQRFVFLICKILISKMKCEKWVSIEAKKCFAFFDKKTFKLPAPTGFLLKSSFFFELEMFPKETHWADDLALERVKNIFLTMCRNSFGIDQLDSGRVKSYFVPNTQPPAVGLMAPAIYRFIVDHEKELLSKMNQQ</sequence>
<dbReference type="PANTHER" id="PTHR24198:SF195">
    <property type="entry name" value="DEATH DOMAIN-CONTAINING PROTEIN"/>
    <property type="match status" value="1"/>
</dbReference>
<feature type="repeat" description="ANK" evidence="3">
    <location>
        <begin position="905"/>
        <end position="938"/>
    </location>
</feature>
<gene>
    <name evidence="4" type="ORF">MNOR_LOCUS7832</name>
</gene>
<dbReference type="InterPro" id="IPR002110">
    <property type="entry name" value="Ankyrin_rpt"/>
</dbReference>
<dbReference type="PANTHER" id="PTHR24198">
    <property type="entry name" value="ANKYRIN REPEAT AND PROTEIN KINASE DOMAIN-CONTAINING PROTEIN"/>
    <property type="match status" value="1"/>
</dbReference>
<protein>
    <submittedName>
        <fullName evidence="4">Uncharacterized protein</fullName>
    </submittedName>
</protein>
<evidence type="ECO:0000313" key="4">
    <source>
        <dbReference type="EMBL" id="CAL4069411.1"/>
    </source>
</evidence>
<keyword evidence="5" id="KW-1185">Reference proteome</keyword>
<dbReference type="SMART" id="SM00248">
    <property type="entry name" value="ANK"/>
    <property type="match status" value="10"/>
</dbReference>
<dbReference type="PROSITE" id="PS50088">
    <property type="entry name" value="ANK_REPEAT"/>
    <property type="match status" value="5"/>
</dbReference>
<organism evidence="4 5">
    <name type="scientific">Meganyctiphanes norvegica</name>
    <name type="common">Northern krill</name>
    <name type="synonym">Thysanopoda norvegica</name>
    <dbReference type="NCBI Taxonomy" id="48144"/>
    <lineage>
        <taxon>Eukaryota</taxon>
        <taxon>Metazoa</taxon>
        <taxon>Ecdysozoa</taxon>
        <taxon>Arthropoda</taxon>
        <taxon>Crustacea</taxon>
        <taxon>Multicrustacea</taxon>
        <taxon>Malacostraca</taxon>
        <taxon>Eumalacostraca</taxon>
        <taxon>Eucarida</taxon>
        <taxon>Euphausiacea</taxon>
        <taxon>Euphausiidae</taxon>
        <taxon>Meganyctiphanes</taxon>
    </lineage>
</organism>
<dbReference type="EMBL" id="CAXKWB010003523">
    <property type="protein sequence ID" value="CAL4069411.1"/>
    <property type="molecule type" value="Genomic_DNA"/>
</dbReference>
<dbReference type="InterPro" id="IPR036770">
    <property type="entry name" value="Ankyrin_rpt-contain_sf"/>
</dbReference>
<name>A0AAV2Q3U0_MEGNR</name>
<evidence type="ECO:0000256" key="2">
    <source>
        <dbReference type="ARBA" id="ARBA00023043"/>
    </source>
</evidence>
<dbReference type="PROSITE" id="PS50297">
    <property type="entry name" value="ANK_REP_REGION"/>
    <property type="match status" value="4"/>
</dbReference>
<dbReference type="Pfam" id="PF13637">
    <property type="entry name" value="Ank_4"/>
    <property type="match status" value="1"/>
</dbReference>
<dbReference type="SUPFAM" id="SSF48403">
    <property type="entry name" value="Ankyrin repeat"/>
    <property type="match status" value="3"/>
</dbReference>
<feature type="repeat" description="ANK" evidence="3">
    <location>
        <begin position="189"/>
        <end position="221"/>
    </location>
</feature>
<dbReference type="Gene3D" id="3.30.460.90">
    <property type="match status" value="1"/>
</dbReference>
<reference evidence="4 5" key="1">
    <citation type="submission" date="2024-05" db="EMBL/GenBank/DDBJ databases">
        <authorList>
            <person name="Wallberg A."/>
        </authorList>
    </citation>
    <scope>NUCLEOTIDE SEQUENCE [LARGE SCALE GENOMIC DNA]</scope>
</reference>
<dbReference type="Gene3D" id="1.25.40.20">
    <property type="entry name" value="Ankyrin repeat-containing domain"/>
    <property type="match status" value="4"/>
</dbReference>